<evidence type="ECO:0000313" key="3">
    <source>
        <dbReference type="Proteomes" id="UP000004978"/>
    </source>
</evidence>
<keyword evidence="3" id="KW-1185">Reference proteome</keyword>
<evidence type="ECO:0008006" key="4">
    <source>
        <dbReference type="Google" id="ProtNLM"/>
    </source>
</evidence>
<dbReference type="STRING" id="1037410.MCSF7_01956"/>
<keyword evidence="1" id="KW-1133">Transmembrane helix</keyword>
<dbReference type="AlphaFoldDB" id="F9UKH8"/>
<keyword evidence="1" id="KW-0472">Membrane</keyword>
<evidence type="ECO:0000313" key="2">
    <source>
        <dbReference type="EMBL" id="EGV00183.1"/>
    </source>
</evidence>
<gene>
    <name evidence="2" type="ORF">MCSF7_01956</name>
</gene>
<dbReference type="RefSeq" id="WP_006608796.1">
    <property type="nucleotide sequence ID" value="NZ_AFXA01000011.1"/>
</dbReference>
<keyword evidence="1" id="KW-0812">Transmembrane</keyword>
<dbReference type="InterPro" id="IPR021484">
    <property type="entry name" value="DUF3137"/>
</dbReference>
<feature type="transmembrane region" description="Helical" evidence="1">
    <location>
        <begin position="72"/>
        <end position="93"/>
    </location>
</feature>
<evidence type="ECO:0000256" key="1">
    <source>
        <dbReference type="SAM" id="Phobius"/>
    </source>
</evidence>
<reference evidence="2 3" key="1">
    <citation type="journal article" date="2013" name="Genome Announc.">
        <title>Genome Sequence of Mycoplasma columbinum Strain SF7.</title>
        <authorList>
            <person name="Guo Z."/>
            <person name="Xu X."/>
            <person name="Zheng Q."/>
            <person name="Li T."/>
            <person name="Kuang S."/>
            <person name="Zhang Z."/>
            <person name="Chen Y."/>
            <person name="Lu X."/>
            <person name="Zhou R."/>
            <person name="Bi D."/>
            <person name="Jin H."/>
        </authorList>
    </citation>
    <scope>NUCLEOTIDE SEQUENCE [LARGE SCALE GENOMIC DNA]</scope>
    <source>
        <strain evidence="2 3">SF7</strain>
    </source>
</reference>
<proteinExistence type="predicted"/>
<comment type="caution">
    <text evidence="2">The sequence shown here is derived from an EMBL/GenBank/DDBJ whole genome shotgun (WGS) entry which is preliminary data.</text>
</comment>
<organism evidence="2 3">
    <name type="scientific">Mycoplasmopsis columbina SF7</name>
    <dbReference type="NCBI Taxonomy" id="1037410"/>
    <lineage>
        <taxon>Bacteria</taxon>
        <taxon>Bacillati</taxon>
        <taxon>Mycoplasmatota</taxon>
        <taxon>Mycoplasmoidales</taxon>
        <taxon>Metamycoplasmataceae</taxon>
        <taxon>Mycoplasmopsis</taxon>
    </lineage>
</organism>
<dbReference type="eggNOG" id="ENOG5030MSI">
    <property type="taxonomic scope" value="Bacteria"/>
</dbReference>
<dbReference type="Proteomes" id="UP000004978">
    <property type="component" value="Unassembled WGS sequence"/>
</dbReference>
<sequence length="365" mass="42117">MRTVQQPLKFSEFKNKHFAKTEEEVTKVIKEIASNSTFKNIKWFLISGILTILLGIVLMVILFTLVKNNTGIIVSLGVGIGLIIVGSLLIKLWTVKVKQLKSLILKELKQKRMFLNLLKELNLKLIRIEDLQNNIVDEKTKSDFVEHINKMHNPISNFEKSLKGLGGIPNDAQIVKKNDQIAILDEWSNTWVGQQITFQWQRTSSDLKGNITVQTYNKDVYAFEGIYLNVHENDNLNFSIGTRTLVNYNHYSNTKLENKEFNKMFNVYTNDQLKIRKAFTPLSMEVLLNHVKENKNAIPSLFGMTYINGNVKAWFIPTGQILYIDLPTGYTALKTIVRQVTNDLIKDVYLLYWIVSFMNTPPMFY</sequence>
<name>F9UKH8_9BACT</name>
<protein>
    <recommendedName>
        <fullName evidence="4">DUF3137 domain-containing protein</fullName>
    </recommendedName>
</protein>
<dbReference type="Pfam" id="PF11335">
    <property type="entry name" value="DUF3137"/>
    <property type="match status" value="1"/>
</dbReference>
<feature type="transmembrane region" description="Helical" evidence="1">
    <location>
        <begin position="43"/>
        <end position="66"/>
    </location>
</feature>
<accession>F9UKH8</accession>
<dbReference type="EMBL" id="AFXA01000011">
    <property type="protein sequence ID" value="EGV00183.1"/>
    <property type="molecule type" value="Genomic_DNA"/>
</dbReference>